<dbReference type="Gene3D" id="1.10.472.50">
    <property type="entry name" value="HD-domain/PDEase-like"/>
    <property type="match status" value="1"/>
</dbReference>
<dbReference type="InterPro" id="IPR006674">
    <property type="entry name" value="HD_domain"/>
</dbReference>
<dbReference type="SMART" id="SM00471">
    <property type="entry name" value="HDc"/>
    <property type="match status" value="1"/>
</dbReference>
<evidence type="ECO:0000313" key="3">
    <source>
        <dbReference type="Proteomes" id="UP000178377"/>
    </source>
</evidence>
<dbReference type="InterPro" id="IPR003607">
    <property type="entry name" value="HD/PDEase_dom"/>
</dbReference>
<dbReference type="PANTHER" id="PTHR33594:SF1">
    <property type="entry name" value="HD_PDEASE DOMAIN-CONTAINING PROTEIN"/>
    <property type="match status" value="1"/>
</dbReference>
<accession>A0A1F5PER7</accession>
<dbReference type="CDD" id="cd00077">
    <property type="entry name" value="HDc"/>
    <property type="match status" value="1"/>
</dbReference>
<protein>
    <submittedName>
        <fullName evidence="2">Phosphohydrolase</fullName>
    </submittedName>
</protein>
<organism evidence="2 3">
    <name type="scientific">Candidatus Doudnabacteria bacterium RIFCSPHIGHO2_01_FULL_50_11</name>
    <dbReference type="NCBI Taxonomy" id="1817828"/>
    <lineage>
        <taxon>Bacteria</taxon>
        <taxon>Candidatus Doudnaibacteriota</taxon>
    </lineage>
</organism>
<dbReference type="STRING" id="1817828.A2722_01665"/>
<dbReference type="PROSITE" id="PS51831">
    <property type="entry name" value="HD"/>
    <property type="match status" value="1"/>
</dbReference>
<evidence type="ECO:0000313" key="2">
    <source>
        <dbReference type="EMBL" id="OGE88244.1"/>
    </source>
</evidence>
<dbReference type="Proteomes" id="UP000178377">
    <property type="component" value="Unassembled WGS sequence"/>
</dbReference>
<feature type="domain" description="HD" evidence="1">
    <location>
        <begin position="26"/>
        <end position="130"/>
    </location>
</feature>
<reference evidence="2 3" key="1">
    <citation type="journal article" date="2016" name="Nat. Commun.">
        <title>Thousands of microbial genomes shed light on interconnected biogeochemical processes in an aquifer system.</title>
        <authorList>
            <person name="Anantharaman K."/>
            <person name="Brown C.T."/>
            <person name="Hug L.A."/>
            <person name="Sharon I."/>
            <person name="Castelle C.J."/>
            <person name="Probst A.J."/>
            <person name="Thomas B.C."/>
            <person name="Singh A."/>
            <person name="Wilkins M.J."/>
            <person name="Karaoz U."/>
            <person name="Brodie E.L."/>
            <person name="Williams K.H."/>
            <person name="Hubbard S.S."/>
            <person name="Banfield J.F."/>
        </authorList>
    </citation>
    <scope>NUCLEOTIDE SEQUENCE [LARGE SCALE GENOMIC DNA]</scope>
</reference>
<comment type="caution">
    <text evidence="2">The sequence shown here is derived from an EMBL/GenBank/DDBJ whole genome shotgun (WGS) entry which is preliminary data.</text>
</comment>
<dbReference type="AlphaFoldDB" id="A0A1F5PER7"/>
<name>A0A1F5PER7_9BACT</name>
<gene>
    <name evidence="2" type="ORF">A2722_01665</name>
</gene>
<proteinExistence type="predicted"/>
<dbReference type="Gene3D" id="1.20.58.1910">
    <property type="match status" value="1"/>
</dbReference>
<dbReference type="SUPFAM" id="SSF109604">
    <property type="entry name" value="HD-domain/PDEase-like"/>
    <property type="match status" value="1"/>
</dbReference>
<sequence>MMKRKTIQKVAADIRRRFERESTGHDWHHIERVWKMAKKIAAAEKGADNFIVELGALLHDIADWKFHKGDLSAGPRAARKILSSLDVERTAVNRVCDIVERISFKGERVKDKPLTLEGKIIQDADRLDAIGALGVARAFAYGGSLGRQLYDPAIKPVLHLTFHHYRKNQGTTINHFYEKLLLLKDRMNTKSGKRLAAARHKFLKLYLKEFLTEWVGRK</sequence>
<evidence type="ECO:0000259" key="1">
    <source>
        <dbReference type="PROSITE" id="PS51831"/>
    </source>
</evidence>
<keyword evidence="2" id="KW-0378">Hydrolase</keyword>
<dbReference type="Pfam" id="PF01966">
    <property type="entry name" value="HD"/>
    <property type="match status" value="1"/>
</dbReference>
<dbReference type="EMBL" id="MFEO01000035">
    <property type="protein sequence ID" value="OGE88244.1"/>
    <property type="molecule type" value="Genomic_DNA"/>
</dbReference>
<dbReference type="GO" id="GO:0016787">
    <property type="term" value="F:hydrolase activity"/>
    <property type="evidence" value="ECO:0007669"/>
    <property type="project" value="UniProtKB-KW"/>
</dbReference>
<dbReference type="PANTHER" id="PTHR33594">
    <property type="entry name" value="SUPERFAMILY HYDROLASE, PUTATIVE (AFU_ORTHOLOGUE AFUA_1G03035)-RELATED"/>
    <property type="match status" value="1"/>
</dbReference>